<dbReference type="Proteomes" id="UP000822184">
    <property type="component" value="Unassembled WGS sequence"/>
</dbReference>
<comment type="caution">
    <text evidence="1">The sequence shown here is derived from an EMBL/GenBank/DDBJ whole genome shotgun (WGS) entry which is preliminary data.</text>
</comment>
<gene>
    <name evidence="1" type="ORF">BCD95_005719</name>
</gene>
<organism evidence="1 2">
    <name type="scientific">Clostridium beijerinckii</name>
    <name type="common">Clostridium MP</name>
    <dbReference type="NCBI Taxonomy" id="1520"/>
    <lineage>
        <taxon>Bacteria</taxon>
        <taxon>Bacillati</taxon>
        <taxon>Bacillota</taxon>
        <taxon>Clostridia</taxon>
        <taxon>Eubacteriales</taxon>
        <taxon>Clostridiaceae</taxon>
        <taxon>Clostridium</taxon>
    </lineage>
</organism>
<evidence type="ECO:0000313" key="1">
    <source>
        <dbReference type="EMBL" id="NSB17460.1"/>
    </source>
</evidence>
<protein>
    <recommendedName>
        <fullName evidence="3">DUF5659 domain-containing protein</fullName>
    </recommendedName>
</protein>
<evidence type="ECO:0000313" key="2">
    <source>
        <dbReference type="Proteomes" id="UP000822184"/>
    </source>
</evidence>
<dbReference type="EMBL" id="JABTDW010000001">
    <property type="protein sequence ID" value="NSB17460.1"/>
    <property type="molecule type" value="Genomic_DNA"/>
</dbReference>
<accession>A0AAE5HAE9</accession>
<proteinExistence type="predicted"/>
<dbReference type="RefSeq" id="WP_077855440.1">
    <property type="nucleotide sequence ID" value="NZ_JABTDW010000001.1"/>
</dbReference>
<reference evidence="1" key="1">
    <citation type="submission" date="2020-06" db="EMBL/GenBank/DDBJ databases">
        <title>Genomic insights into acetone-butanol-ethanol (ABE) fermentation by sequencing solventogenic clostridia strains.</title>
        <authorList>
            <person name="Brown S."/>
        </authorList>
    </citation>
    <scope>NUCLEOTIDE SEQUENCE</scope>
    <source>
        <strain evidence="1">DJ123</strain>
    </source>
</reference>
<dbReference type="AlphaFoldDB" id="A0AAE5HAE9"/>
<evidence type="ECO:0008006" key="3">
    <source>
        <dbReference type="Google" id="ProtNLM"/>
    </source>
</evidence>
<sequence length="66" mass="8246">MENNKEYYITESYSLAKTMSYLLNKPFYRFDNKFDDTKKVYSFKDDEEFRRVLTLVYKIRHKQEIN</sequence>
<name>A0AAE5HAE9_CLOBE</name>